<dbReference type="EMBL" id="JAFIQS010000012">
    <property type="protein sequence ID" value="KAG5164346.1"/>
    <property type="molecule type" value="Genomic_DNA"/>
</dbReference>
<accession>A0A8H8CG59</accession>
<sequence>MDFKLADLLTHNHAPAAEVVTSVKNLLVGPMKRLEEIQAEIERHERTLAALREEANTVTKSMEDYNTIISPVRRVPEDVLLAIFHECLPAHRNPVMSSSEAPMLLTHVCSTWRSLVLDSPTLWARIHITFSDEDRLVQPNQLPSTDRHASADLDTVKAMQSRCNRVEEWLSHAQACPLSISIHYESRTWHSQIDETEDLTLRLFKIVCRHARQWSSIEVTGLPYPVFLRMDKLIAHDELPMLSQLKLGINHLPGASDYQQHALNILEAPNLRSVSLYMPKWKLSEPRLSSTWPTITYLCLHNPSPVREIFSVLQICQNLVHCKFYLEDFSGSESATGIAVLNHLRYLHIFEEASHQMATHLYSAIYAPHIQRLIYQKHLYDPGELEDKSVQSPILLLLRQASGLKKLTLEPKALSKANTLRALQALPSLTHLVIGSETPIFPRPFASRSANFSRVYRRSPANERFNLKILSIPSPNQPFPSLSFSSVGDPIDPPGILLPKLEVFETTESEAAPIISDATLKEFITSRLYSYSKGEVAPLRRVRATFDRARTEDIGEDVRRHANAVGVDLTLEVDYLPPATSKPQVPLSPNYLLQDSRAPTWPHTEFEEYVC</sequence>
<feature type="coiled-coil region" evidence="1">
    <location>
        <begin position="34"/>
        <end position="61"/>
    </location>
</feature>
<evidence type="ECO:0008006" key="3">
    <source>
        <dbReference type="Google" id="ProtNLM"/>
    </source>
</evidence>
<evidence type="ECO:0000256" key="1">
    <source>
        <dbReference type="SAM" id="Coils"/>
    </source>
</evidence>
<proteinExistence type="predicted"/>
<protein>
    <recommendedName>
        <fullName evidence="3">F-box domain-containing protein</fullName>
    </recommendedName>
</protein>
<reference evidence="2" key="1">
    <citation type="submission" date="2021-02" db="EMBL/GenBank/DDBJ databases">
        <title>Psilocybe cubensis genome.</title>
        <authorList>
            <person name="Mckernan K.J."/>
            <person name="Crawford S."/>
            <person name="Trippe A."/>
            <person name="Kane L.T."/>
            <person name="Mclaughlin S."/>
        </authorList>
    </citation>
    <scope>NUCLEOTIDE SEQUENCE [LARGE SCALE GENOMIC DNA]</scope>
    <source>
        <strain evidence="2">MGC-MH-2018</strain>
    </source>
</reference>
<name>A0A8H8CG59_PSICU</name>
<dbReference type="InterPro" id="IPR032675">
    <property type="entry name" value="LRR_dom_sf"/>
</dbReference>
<organism evidence="2">
    <name type="scientific">Psilocybe cubensis</name>
    <name type="common">Psychedelic mushroom</name>
    <name type="synonym">Stropharia cubensis</name>
    <dbReference type="NCBI Taxonomy" id="181762"/>
    <lineage>
        <taxon>Eukaryota</taxon>
        <taxon>Fungi</taxon>
        <taxon>Dikarya</taxon>
        <taxon>Basidiomycota</taxon>
        <taxon>Agaricomycotina</taxon>
        <taxon>Agaricomycetes</taxon>
        <taxon>Agaricomycetidae</taxon>
        <taxon>Agaricales</taxon>
        <taxon>Agaricineae</taxon>
        <taxon>Strophariaceae</taxon>
        <taxon>Psilocybe</taxon>
    </lineage>
</organism>
<keyword evidence="1" id="KW-0175">Coiled coil</keyword>
<dbReference type="SUPFAM" id="SSF52047">
    <property type="entry name" value="RNI-like"/>
    <property type="match status" value="1"/>
</dbReference>
<comment type="caution">
    <text evidence="2">The sequence shown here is derived from an EMBL/GenBank/DDBJ whole genome shotgun (WGS) entry which is preliminary data.</text>
</comment>
<evidence type="ECO:0000313" key="2">
    <source>
        <dbReference type="EMBL" id="KAG5164346.1"/>
    </source>
</evidence>
<dbReference type="Gene3D" id="3.80.10.10">
    <property type="entry name" value="Ribonuclease Inhibitor"/>
    <property type="match status" value="1"/>
</dbReference>
<dbReference type="AlphaFoldDB" id="A0A8H8CG59"/>
<dbReference type="OrthoDB" id="3365698at2759"/>
<gene>
    <name evidence="2" type="ORF">JR316_010852</name>
</gene>